<dbReference type="CDD" id="cd00093">
    <property type="entry name" value="HTH_XRE"/>
    <property type="match status" value="1"/>
</dbReference>
<dbReference type="SUPFAM" id="SSF47413">
    <property type="entry name" value="lambda repressor-like DNA-binding domains"/>
    <property type="match status" value="1"/>
</dbReference>
<dbReference type="AlphaFoldDB" id="A0A2T3FPH9"/>
<sequence>MALDTDILKNRLKATFGSDSQKTTANKLNMTQGNVSKLLSGLQQPTVDTLYRINEVYGVSIDWLMGISDRKNVTKIESELSYSLATEIVTELVRNGLISLNKKNNLLSLGIHDPILKKLLEKSNTISKVDEDLYRDWKNAKLSLFNDKPILCSMAFRENDLDNRIDEATTENYLLELYEEAKQEQDIYIYMMSGIESDLGGQ</sequence>
<feature type="domain" description="HTH cro/C1-type" evidence="1">
    <location>
        <begin position="20"/>
        <end position="64"/>
    </location>
</feature>
<dbReference type="InterPro" id="IPR010982">
    <property type="entry name" value="Lambda_DNA-bd_dom_sf"/>
</dbReference>
<dbReference type="Gene3D" id="1.10.260.40">
    <property type="entry name" value="lambda repressor-like DNA-binding domains"/>
    <property type="match status" value="1"/>
</dbReference>
<organism evidence="2 3">
    <name type="scientific">Faecalibacillus intestinalis</name>
    <dbReference type="NCBI Taxonomy" id="1982626"/>
    <lineage>
        <taxon>Bacteria</taxon>
        <taxon>Bacillati</taxon>
        <taxon>Bacillota</taxon>
        <taxon>Erysipelotrichia</taxon>
        <taxon>Erysipelotrichales</taxon>
        <taxon>Coprobacillaceae</taxon>
        <taxon>Faecalibacillus</taxon>
    </lineage>
</organism>
<dbReference type="InterPro" id="IPR001387">
    <property type="entry name" value="Cro/C1-type_HTH"/>
</dbReference>
<name>A0A2T3FPH9_9FIRM</name>
<evidence type="ECO:0000313" key="3">
    <source>
        <dbReference type="Proteomes" id="UP000240974"/>
    </source>
</evidence>
<dbReference type="SMART" id="SM00530">
    <property type="entry name" value="HTH_XRE"/>
    <property type="match status" value="1"/>
</dbReference>
<dbReference type="PROSITE" id="PS50943">
    <property type="entry name" value="HTH_CROC1"/>
    <property type="match status" value="1"/>
</dbReference>
<reference evidence="2 3" key="1">
    <citation type="journal article" date="2019" name="Int. J. Syst. Evol. Microbiol.">
        <title>Faecalibacillus intestinalis gen. nov., sp. nov. and Faecalibacillus faecis sp. nov., isolated from human faeces.</title>
        <authorList>
            <person name="Seo B."/>
            <person name="Jeon K."/>
            <person name="Baek I."/>
            <person name="Lee Y.M."/>
            <person name="Baek K."/>
            <person name="Ko G."/>
        </authorList>
    </citation>
    <scope>NUCLEOTIDE SEQUENCE [LARGE SCALE GENOMIC DNA]</scope>
    <source>
        <strain evidence="2 3">SNUG30099</strain>
    </source>
</reference>
<evidence type="ECO:0000313" key="2">
    <source>
        <dbReference type="EMBL" id="PST37159.1"/>
    </source>
</evidence>
<dbReference type="RefSeq" id="WP_107030531.1">
    <property type="nucleotide sequence ID" value="NZ_PYLQ01000024.1"/>
</dbReference>
<dbReference type="EMBL" id="PYLQ01000024">
    <property type="protein sequence ID" value="PST37159.1"/>
    <property type="molecule type" value="Genomic_DNA"/>
</dbReference>
<dbReference type="Pfam" id="PF01381">
    <property type="entry name" value="HTH_3"/>
    <property type="match status" value="1"/>
</dbReference>
<dbReference type="GO" id="GO:0003677">
    <property type="term" value="F:DNA binding"/>
    <property type="evidence" value="ECO:0007669"/>
    <property type="project" value="InterPro"/>
</dbReference>
<comment type="caution">
    <text evidence="2">The sequence shown here is derived from an EMBL/GenBank/DDBJ whole genome shotgun (WGS) entry which is preliminary data.</text>
</comment>
<protein>
    <recommendedName>
        <fullName evidence="1">HTH cro/C1-type domain-containing protein</fullName>
    </recommendedName>
</protein>
<evidence type="ECO:0000259" key="1">
    <source>
        <dbReference type="PROSITE" id="PS50943"/>
    </source>
</evidence>
<proteinExistence type="predicted"/>
<accession>A0A2T3FPH9</accession>
<dbReference type="Proteomes" id="UP000240974">
    <property type="component" value="Unassembled WGS sequence"/>
</dbReference>
<keyword evidence="3" id="KW-1185">Reference proteome</keyword>
<gene>
    <name evidence="2" type="ORF">C7U54_12650</name>
</gene>